<dbReference type="NCBIfam" id="TIGR00549">
    <property type="entry name" value="mevalon_kin"/>
    <property type="match status" value="1"/>
</dbReference>
<proteinExistence type="inferred from homology"/>
<dbReference type="AlphaFoldDB" id="A0A4U7B8S0"/>
<keyword evidence="6 17" id="KW-0808">Transferase</keyword>
<feature type="domain" description="GHMP kinase N-terminal" evidence="18">
    <location>
        <begin position="153"/>
        <end position="238"/>
    </location>
</feature>
<dbReference type="InterPro" id="IPR006204">
    <property type="entry name" value="GHMP_kinase_N_dom"/>
</dbReference>
<evidence type="ECO:0000256" key="10">
    <source>
        <dbReference type="ARBA" id="ARBA00022842"/>
    </source>
</evidence>
<keyword evidence="14 17" id="KW-0753">Steroid metabolism</keyword>
<keyword evidence="12 17" id="KW-0443">Lipid metabolism</keyword>
<comment type="function">
    <text evidence="17">Mevalonate kinase; part of the second module of ergosterol biosynthesis pathway that includes the middle steps of the pathway. The second module is carried out in the vacuole and involves the formation of farnesyl diphosphate, which is also an important intermediate in the biosynthesis of ubiquinone, dolichol, heme and prenylated proteins.</text>
</comment>
<comment type="pathway">
    <text evidence="16 17">Isoprenoid biosynthesis; isopentenyl diphosphate biosynthesis via mevalonate pathway; isopentenyl diphosphate from (R)-mevalonate: step 1/3.</text>
</comment>
<reference evidence="20 21" key="1">
    <citation type="submission" date="2018-02" db="EMBL/GenBank/DDBJ databases">
        <title>Draft genome sequences of Elsinoe sp., causing black scab on jojoba.</title>
        <authorList>
            <person name="Stodart B."/>
            <person name="Jeffress S."/>
            <person name="Ash G."/>
            <person name="Arun Chinnappa K."/>
        </authorList>
    </citation>
    <scope>NUCLEOTIDE SEQUENCE [LARGE SCALE GENOMIC DNA]</scope>
    <source>
        <strain evidence="20 21">Hillstone_2</strain>
    </source>
</reference>
<dbReference type="InterPro" id="IPR013750">
    <property type="entry name" value="GHMP_kinase_C_dom"/>
</dbReference>
<evidence type="ECO:0000256" key="5">
    <source>
        <dbReference type="ARBA" id="ARBA00022516"/>
    </source>
</evidence>
<dbReference type="Gene3D" id="3.30.70.890">
    <property type="entry name" value="GHMP kinase, C-terminal domain"/>
    <property type="match status" value="1"/>
</dbReference>
<evidence type="ECO:0000256" key="3">
    <source>
        <dbReference type="ARBA" id="ARBA00012103"/>
    </source>
</evidence>
<keyword evidence="8 17" id="KW-0418">Kinase</keyword>
<evidence type="ECO:0000256" key="8">
    <source>
        <dbReference type="ARBA" id="ARBA00022777"/>
    </source>
</evidence>
<dbReference type="InterPro" id="IPR036554">
    <property type="entry name" value="GHMP_kinase_C_sf"/>
</dbReference>
<dbReference type="EC" id="2.7.1.36" evidence="3 17"/>
<evidence type="ECO:0000256" key="15">
    <source>
        <dbReference type="ARBA" id="ARBA00029310"/>
    </source>
</evidence>
<evidence type="ECO:0000256" key="13">
    <source>
        <dbReference type="ARBA" id="ARBA00023166"/>
    </source>
</evidence>
<dbReference type="PANTHER" id="PTHR43290">
    <property type="entry name" value="MEVALONATE KINASE"/>
    <property type="match status" value="1"/>
</dbReference>
<evidence type="ECO:0000259" key="18">
    <source>
        <dbReference type="Pfam" id="PF00288"/>
    </source>
</evidence>
<sequence length="464" mass="48961">MVSNESITATNGTNVSATTPIQPFMVSAPGKVIVFGEHAVVYGKAAMAASISLRSYLHIQPGPALPEPSITLNFVDISLSHTWPVSSLPWTVFTEASTLLSSGNPPPTILDPALVSALSPHLAPISPNLDPRTRKIHAAAASTFLYLFLLLSGPPSQSLTFTLRSTIPIGAGLGSSASISVCLATALLHLSSALSVPGSTPAPDVPAVLAHINALAFLGESLIHGTPSGVDNTVSTYGKAVVFARSTTPGKGPSIDTIRNFPELPLLVVDTKQAKSTEYEVAKVRELRDKHTAVVEPILEAIHQVTESARALIAESEGVGGEGMVEKLGELVVLNHGLLFALGKSHPRLEELREVVVRSGAGWFKLTGAGGGGCGFVMLRGDENVVKGEGKGEEAERLRGLEEELEKRGFEKYETILGGEGVGILTMDQGREITLEEFVRVEGTKGVEELCGGDAVGWRHWRLV</sequence>
<dbReference type="EMBL" id="PTQR01000030">
    <property type="protein sequence ID" value="TKX25216.1"/>
    <property type="molecule type" value="Genomic_DNA"/>
</dbReference>
<evidence type="ECO:0000256" key="2">
    <source>
        <dbReference type="ARBA" id="ARBA00006495"/>
    </source>
</evidence>
<keyword evidence="11 17" id="KW-0756">Sterol biosynthesis</keyword>
<keyword evidence="9 17" id="KW-0067">ATP-binding</keyword>
<keyword evidence="5 17" id="KW-0444">Lipid biosynthesis</keyword>
<keyword evidence="4 17" id="KW-0963">Cytoplasm</keyword>
<dbReference type="InterPro" id="IPR020568">
    <property type="entry name" value="Ribosomal_Su5_D2-typ_SF"/>
</dbReference>
<evidence type="ECO:0000256" key="9">
    <source>
        <dbReference type="ARBA" id="ARBA00022840"/>
    </source>
</evidence>
<dbReference type="GO" id="GO:0019287">
    <property type="term" value="P:isopentenyl diphosphate biosynthetic process, mevalonate pathway"/>
    <property type="evidence" value="ECO:0007669"/>
    <property type="project" value="UniProtKB-UniPathway"/>
</dbReference>
<evidence type="ECO:0000256" key="14">
    <source>
        <dbReference type="ARBA" id="ARBA00023221"/>
    </source>
</evidence>
<evidence type="ECO:0000256" key="1">
    <source>
        <dbReference type="ARBA" id="ARBA00004496"/>
    </source>
</evidence>
<keyword evidence="17" id="KW-0752">Steroid biosynthesis</keyword>
<feature type="domain" description="GHMP kinase C-terminal" evidence="19">
    <location>
        <begin position="326"/>
        <end position="382"/>
    </location>
</feature>
<dbReference type="Gene3D" id="3.30.230.10">
    <property type="match status" value="1"/>
</dbReference>
<protein>
    <recommendedName>
        <fullName evidence="3 17">Mevalonate kinase</fullName>
        <shortName evidence="17">MK</shortName>
        <ecNumber evidence="3 17">2.7.1.36</ecNumber>
    </recommendedName>
</protein>
<comment type="caution">
    <text evidence="20">The sequence shown here is derived from an EMBL/GenBank/DDBJ whole genome shotgun (WGS) entry which is preliminary data.</text>
</comment>
<evidence type="ECO:0000256" key="12">
    <source>
        <dbReference type="ARBA" id="ARBA00023098"/>
    </source>
</evidence>
<dbReference type="GO" id="GO:0006696">
    <property type="term" value="P:ergosterol biosynthetic process"/>
    <property type="evidence" value="ECO:0007669"/>
    <property type="project" value="TreeGrafter"/>
</dbReference>
<dbReference type="PRINTS" id="PR00959">
    <property type="entry name" value="MEVGALKINASE"/>
</dbReference>
<dbReference type="SUPFAM" id="SSF55060">
    <property type="entry name" value="GHMP Kinase, C-terminal domain"/>
    <property type="match status" value="1"/>
</dbReference>
<evidence type="ECO:0000313" key="21">
    <source>
        <dbReference type="Proteomes" id="UP000308133"/>
    </source>
</evidence>
<dbReference type="InterPro" id="IPR006205">
    <property type="entry name" value="Mev_gal_kin"/>
</dbReference>
<dbReference type="InterPro" id="IPR006203">
    <property type="entry name" value="GHMP_knse_ATP-bd_CS"/>
</dbReference>
<dbReference type="UniPathway" id="UPA00057">
    <property type="reaction ID" value="UER00098"/>
</dbReference>
<dbReference type="PROSITE" id="PS00627">
    <property type="entry name" value="GHMP_KINASES_ATP"/>
    <property type="match status" value="1"/>
</dbReference>
<evidence type="ECO:0000256" key="17">
    <source>
        <dbReference type="RuleBase" id="RU363087"/>
    </source>
</evidence>
<evidence type="ECO:0000256" key="11">
    <source>
        <dbReference type="ARBA" id="ARBA00023011"/>
    </source>
</evidence>
<evidence type="ECO:0000256" key="7">
    <source>
        <dbReference type="ARBA" id="ARBA00022741"/>
    </source>
</evidence>
<comment type="catalytic activity">
    <reaction evidence="15">
        <text>(R)-mevalonate + ATP = (R)-5-phosphomevalonate + ADP + H(+)</text>
        <dbReference type="Rhea" id="RHEA:17065"/>
        <dbReference type="ChEBI" id="CHEBI:15378"/>
        <dbReference type="ChEBI" id="CHEBI:30616"/>
        <dbReference type="ChEBI" id="CHEBI:36464"/>
        <dbReference type="ChEBI" id="CHEBI:58146"/>
        <dbReference type="ChEBI" id="CHEBI:456216"/>
        <dbReference type="EC" id="2.7.1.36"/>
    </reaction>
    <physiologicalReaction direction="left-to-right" evidence="15">
        <dbReference type="Rhea" id="RHEA:17066"/>
    </physiologicalReaction>
</comment>
<dbReference type="PANTHER" id="PTHR43290:SF2">
    <property type="entry name" value="MEVALONATE KINASE"/>
    <property type="match status" value="1"/>
</dbReference>
<dbReference type="Pfam" id="PF08544">
    <property type="entry name" value="GHMP_kinases_C"/>
    <property type="match status" value="1"/>
</dbReference>
<dbReference type="InterPro" id="IPR014721">
    <property type="entry name" value="Ribsml_uS5_D2-typ_fold_subgr"/>
</dbReference>
<evidence type="ECO:0000313" key="20">
    <source>
        <dbReference type="EMBL" id="TKX25216.1"/>
    </source>
</evidence>
<evidence type="ECO:0000256" key="4">
    <source>
        <dbReference type="ARBA" id="ARBA00022490"/>
    </source>
</evidence>
<keyword evidence="10" id="KW-0460">Magnesium</keyword>
<comment type="similarity">
    <text evidence="2 17">Belongs to the GHMP kinase family. Mevalonate kinase subfamily.</text>
</comment>
<dbReference type="GO" id="GO:0004496">
    <property type="term" value="F:mevalonate kinase activity"/>
    <property type="evidence" value="ECO:0007669"/>
    <property type="project" value="UniProtKB-EC"/>
</dbReference>
<dbReference type="GO" id="GO:0005829">
    <property type="term" value="C:cytosol"/>
    <property type="evidence" value="ECO:0007669"/>
    <property type="project" value="TreeGrafter"/>
</dbReference>
<dbReference type="GO" id="GO:0005524">
    <property type="term" value="F:ATP binding"/>
    <property type="evidence" value="ECO:0007669"/>
    <property type="project" value="UniProtKB-KW"/>
</dbReference>
<evidence type="ECO:0000256" key="6">
    <source>
        <dbReference type="ARBA" id="ARBA00022679"/>
    </source>
</evidence>
<evidence type="ECO:0000259" key="19">
    <source>
        <dbReference type="Pfam" id="PF08544"/>
    </source>
</evidence>
<comment type="subcellular location">
    <subcellularLocation>
        <location evidence="1 17">Cytoplasm</location>
    </subcellularLocation>
</comment>
<evidence type="ECO:0000256" key="16">
    <source>
        <dbReference type="ARBA" id="ARBA00029438"/>
    </source>
</evidence>
<name>A0A4U7B8S0_9PEZI</name>
<dbReference type="SUPFAM" id="SSF54211">
    <property type="entry name" value="Ribosomal protein S5 domain 2-like"/>
    <property type="match status" value="1"/>
</dbReference>
<keyword evidence="7 17" id="KW-0547">Nucleotide-binding</keyword>
<keyword evidence="13 17" id="KW-1207">Sterol metabolism</keyword>
<dbReference type="Pfam" id="PF00288">
    <property type="entry name" value="GHMP_kinases_N"/>
    <property type="match status" value="1"/>
</dbReference>
<organism evidence="20 21">
    <name type="scientific">Elsinoe australis</name>
    <dbReference type="NCBI Taxonomy" id="40998"/>
    <lineage>
        <taxon>Eukaryota</taxon>
        <taxon>Fungi</taxon>
        <taxon>Dikarya</taxon>
        <taxon>Ascomycota</taxon>
        <taxon>Pezizomycotina</taxon>
        <taxon>Dothideomycetes</taxon>
        <taxon>Dothideomycetidae</taxon>
        <taxon>Myriangiales</taxon>
        <taxon>Elsinoaceae</taxon>
        <taxon>Elsinoe</taxon>
    </lineage>
</organism>
<accession>A0A4U7B8S0</accession>
<dbReference type="Proteomes" id="UP000308133">
    <property type="component" value="Unassembled WGS sequence"/>
</dbReference>
<gene>
    <name evidence="20" type="ORF">C1H76_2447</name>
</gene>